<dbReference type="EnsemblMetazoa" id="BGLB021901-RA">
    <property type="protein sequence ID" value="BGLB021901-PA"/>
    <property type="gene ID" value="BGLB021901"/>
</dbReference>
<dbReference type="OrthoDB" id="265717at2759"/>
<dbReference type="AlphaFoldDB" id="A0A2C9KP22"/>
<reference evidence="6" key="1">
    <citation type="submission" date="2020-05" db="UniProtKB">
        <authorList>
            <consortium name="EnsemblMetazoa"/>
        </authorList>
    </citation>
    <scope>IDENTIFICATION</scope>
    <source>
        <strain evidence="6">BB02</strain>
    </source>
</reference>
<proteinExistence type="predicted"/>
<keyword evidence="2 4" id="KW-0863">Zinc-finger</keyword>
<dbReference type="GO" id="GO:0008270">
    <property type="term" value="F:zinc ion binding"/>
    <property type="evidence" value="ECO:0007669"/>
    <property type="project" value="UniProtKB-KW"/>
</dbReference>
<sequence length="302" mass="34734">MYRQFMEKTKWLRVYINCRKCGSIFIYRYRIICEHCKEAYYCSTTCRREDYNVHKKYCEAIYPDASRISTGSAFGEDLKSLNELFLHRDAIKANCPKMFEKEKSNCLVCHKMCDKSISCAICRGGYYCSISCQSKYKAQHKPSCALIALYTFVDQVLIDGQTFQLLQTKGLTENTKTSALLGNLVHELAPTIAASLYIQLKRPVIIAQIVAPYPHMWRSAVVVSDVHQMKLHIIFHDEQRTEAAITGYPDADRLAVTMEPLSSCLRPGNFIILLDAWLHTFKDLTTGVRIDDLRKVHFVWAE</sequence>
<evidence type="ECO:0000256" key="1">
    <source>
        <dbReference type="ARBA" id="ARBA00022723"/>
    </source>
</evidence>
<evidence type="ECO:0000256" key="3">
    <source>
        <dbReference type="ARBA" id="ARBA00022833"/>
    </source>
</evidence>
<dbReference type="Pfam" id="PF01753">
    <property type="entry name" value="zf-MYND"/>
    <property type="match status" value="1"/>
</dbReference>
<name>A0A2C9KP22_BIOGL</name>
<dbReference type="Proteomes" id="UP000076420">
    <property type="component" value="Unassembled WGS sequence"/>
</dbReference>
<evidence type="ECO:0000256" key="4">
    <source>
        <dbReference type="PROSITE-ProRule" id="PRU00134"/>
    </source>
</evidence>
<dbReference type="VEuPathDB" id="VectorBase:BGLAX_034679"/>
<dbReference type="RefSeq" id="XP_013067364.2">
    <property type="nucleotide sequence ID" value="XM_013211910.2"/>
</dbReference>
<dbReference type="SUPFAM" id="SSF144232">
    <property type="entry name" value="HIT/MYND zinc finger-like"/>
    <property type="match status" value="2"/>
</dbReference>
<feature type="domain" description="MYND-type" evidence="5">
    <location>
        <begin position="106"/>
        <end position="144"/>
    </location>
</feature>
<evidence type="ECO:0000313" key="6">
    <source>
        <dbReference type="EnsemblMetazoa" id="BGLB021901-PA"/>
    </source>
</evidence>
<evidence type="ECO:0000259" key="5">
    <source>
        <dbReference type="PROSITE" id="PS50865"/>
    </source>
</evidence>
<dbReference type="Gene3D" id="6.10.140.2220">
    <property type="match status" value="1"/>
</dbReference>
<dbReference type="PROSITE" id="PS01360">
    <property type="entry name" value="ZF_MYND_1"/>
    <property type="match status" value="2"/>
</dbReference>
<organism evidence="6 7">
    <name type="scientific">Biomphalaria glabrata</name>
    <name type="common">Bloodfluke planorb</name>
    <name type="synonym">Freshwater snail</name>
    <dbReference type="NCBI Taxonomy" id="6526"/>
    <lineage>
        <taxon>Eukaryota</taxon>
        <taxon>Metazoa</taxon>
        <taxon>Spiralia</taxon>
        <taxon>Lophotrochozoa</taxon>
        <taxon>Mollusca</taxon>
        <taxon>Gastropoda</taxon>
        <taxon>Heterobranchia</taxon>
        <taxon>Euthyneura</taxon>
        <taxon>Panpulmonata</taxon>
        <taxon>Hygrophila</taxon>
        <taxon>Lymnaeoidea</taxon>
        <taxon>Planorbidae</taxon>
        <taxon>Biomphalaria</taxon>
    </lineage>
</organism>
<accession>A0A2C9KP22</accession>
<feature type="domain" description="MYND-type" evidence="5">
    <location>
        <begin position="18"/>
        <end position="58"/>
    </location>
</feature>
<keyword evidence="3" id="KW-0862">Zinc</keyword>
<dbReference type="PROSITE" id="PS50865">
    <property type="entry name" value="ZF_MYND_2"/>
    <property type="match status" value="2"/>
</dbReference>
<dbReference type="KEGG" id="bgt:106055597"/>
<gene>
    <name evidence="6" type="primary">106055597</name>
</gene>
<keyword evidence="1" id="KW-0479">Metal-binding</keyword>
<evidence type="ECO:0000256" key="2">
    <source>
        <dbReference type="ARBA" id="ARBA00022771"/>
    </source>
</evidence>
<protein>
    <recommendedName>
        <fullName evidence="5">MYND-type domain-containing protein</fullName>
    </recommendedName>
</protein>
<dbReference type="EnsemblMetazoa" id="BGLB021901-RC">
    <property type="protein sequence ID" value="BGLB021901-PC"/>
    <property type="gene ID" value="BGLB021901"/>
</dbReference>
<dbReference type="InterPro" id="IPR002893">
    <property type="entry name" value="Znf_MYND"/>
</dbReference>
<dbReference type="VEuPathDB" id="VectorBase:BGLB021901"/>
<evidence type="ECO:0000313" key="7">
    <source>
        <dbReference type="Proteomes" id="UP000076420"/>
    </source>
</evidence>